<reference evidence="3" key="1">
    <citation type="journal article" date="2019" name="Int. J. Syst. Evol. Microbiol.">
        <title>The Global Catalogue of Microorganisms (GCM) 10K type strain sequencing project: providing services to taxonomists for standard genome sequencing and annotation.</title>
        <authorList>
            <consortium name="The Broad Institute Genomics Platform"/>
            <consortium name="The Broad Institute Genome Sequencing Center for Infectious Disease"/>
            <person name="Wu L."/>
            <person name="Ma J."/>
        </authorList>
    </citation>
    <scope>NUCLEOTIDE SEQUENCE [LARGE SCALE GENOMIC DNA]</scope>
    <source>
        <strain evidence="3">JCM 17695</strain>
    </source>
</reference>
<dbReference type="Proteomes" id="UP001596512">
    <property type="component" value="Unassembled WGS sequence"/>
</dbReference>
<keyword evidence="1" id="KW-0812">Transmembrane</keyword>
<accession>A0ABW2TGR2</accession>
<dbReference type="EMBL" id="JBHTEY010000004">
    <property type="protein sequence ID" value="MFC7612922.1"/>
    <property type="molecule type" value="Genomic_DNA"/>
</dbReference>
<keyword evidence="1" id="KW-1133">Transmembrane helix</keyword>
<evidence type="ECO:0000313" key="2">
    <source>
        <dbReference type="EMBL" id="MFC7612922.1"/>
    </source>
</evidence>
<sequence>MATRKVIDIAVRERFLWVDAEAYPLANIARVSSFRTKVNLWRALGRFVVRAVVIAAVLVAAVWYAQGETVAMAAGPVGVGVLISFVIFIVEVAKRPLHALGVETTGPPYALVLTPDRAKILDLVQRITHAINNPQAEFSVTIENFQVGDSITQIGDRNTVNKR</sequence>
<keyword evidence="1" id="KW-0472">Membrane</keyword>
<keyword evidence="3" id="KW-1185">Reference proteome</keyword>
<evidence type="ECO:0000313" key="3">
    <source>
        <dbReference type="Proteomes" id="UP001596512"/>
    </source>
</evidence>
<dbReference type="InterPro" id="IPR045629">
    <property type="entry name" value="DUF6232"/>
</dbReference>
<evidence type="ECO:0000256" key="1">
    <source>
        <dbReference type="SAM" id="Phobius"/>
    </source>
</evidence>
<dbReference type="Pfam" id="PF19744">
    <property type="entry name" value="DUF6232"/>
    <property type="match status" value="1"/>
</dbReference>
<organism evidence="2 3">
    <name type="scientific">Actinokineospora soli</name>
    <dbReference type="NCBI Taxonomy" id="1048753"/>
    <lineage>
        <taxon>Bacteria</taxon>
        <taxon>Bacillati</taxon>
        <taxon>Actinomycetota</taxon>
        <taxon>Actinomycetes</taxon>
        <taxon>Pseudonocardiales</taxon>
        <taxon>Pseudonocardiaceae</taxon>
        <taxon>Actinokineospora</taxon>
    </lineage>
</organism>
<comment type="caution">
    <text evidence="2">The sequence shown here is derived from an EMBL/GenBank/DDBJ whole genome shotgun (WGS) entry which is preliminary data.</text>
</comment>
<protein>
    <submittedName>
        <fullName evidence="2">DUF6232 family protein</fullName>
    </submittedName>
</protein>
<feature type="transmembrane region" description="Helical" evidence="1">
    <location>
        <begin position="47"/>
        <end position="65"/>
    </location>
</feature>
<name>A0ABW2TGR2_9PSEU</name>
<gene>
    <name evidence="2" type="ORF">ACFQV2_03995</name>
</gene>
<proteinExistence type="predicted"/>
<feature type="transmembrane region" description="Helical" evidence="1">
    <location>
        <begin position="71"/>
        <end position="90"/>
    </location>
</feature>